<comment type="subcellular location">
    <subcellularLocation>
        <location evidence="1">Nucleus</location>
    </subcellularLocation>
</comment>
<evidence type="ECO:0000313" key="9">
    <source>
        <dbReference type="Proteomes" id="UP000291343"/>
    </source>
</evidence>
<keyword evidence="6" id="KW-0508">mRNA splicing</keyword>
<dbReference type="EMBL" id="QKKF02006678">
    <property type="protein sequence ID" value="RZF46270.1"/>
    <property type="molecule type" value="Genomic_DNA"/>
</dbReference>
<feature type="non-terminal residue" evidence="8">
    <location>
        <position position="56"/>
    </location>
</feature>
<dbReference type="AlphaFoldDB" id="A0A482XL39"/>
<keyword evidence="9" id="KW-1185">Reference proteome</keyword>
<dbReference type="GO" id="GO:0071013">
    <property type="term" value="C:catalytic step 2 spliceosome"/>
    <property type="evidence" value="ECO:0007669"/>
    <property type="project" value="TreeGrafter"/>
</dbReference>
<dbReference type="PANTHER" id="PTHR13296:SF0">
    <property type="entry name" value="PRE-MRNA-SPLICING FACTOR SPF27"/>
    <property type="match status" value="1"/>
</dbReference>
<sequence length="56" mass="6413">MAGEVVVDALPYIDQGYDEPGVREAAMAMVEEETRRYRPTKNYLEHLPPLNLTSFE</sequence>
<evidence type="ECO:0000256" key="4">
    <source>
        <dbReference type="ARBA" id="ARBA00022664"/>
    </source>
</evidence>
<dbReference type="GO" id="GO:0071011">
    <property type="term" value="C:precatalytic spliceosome"/>
    <property type="evidence" value="ECO:0007669"/>
    <property type="project" value="TreeGrafter"/>
</dbReference>
<keyword evidence="7" id="KW-0539">Nucleus</keyword>
<protein>
    <recommendedName>
        <fullName evidence="3">Pre-mRNA-splicing factor SPF27</fullName>
    </recommendedName>
</protein>
<evidence type="ECO:0000256" key="2">
    <source>
        <dbReference type="ARBA" id="ARBA00010788"/>
    </source>
</evidence>
<dbReference type="InParanoid" id="A0A482XL39"/>
<dbReference type="PANTHER" id="PTHR13296">
    <property type="entry name" value="BCAS2 PROTEIN"/>
    <property type="match status" value="1"/>
</dbReference>
<name>A0A482XL39_LAOST</name>
<dbReference type="GO" id="GO:0000974">
    <property type="term" value="C:Prp19 complex"/>
    <property type="evidence" value="ECO:0007669"/>
    <property type="project" value="TreeGrafter"/>
</dbReference>
<evidence type="ECO:0000256" key="7">
    <source>
        <dbReference type="ARBA" id="ARBA00023242"/>
    </source>
</evidence>
<comment type="caution">
    <text evidence="8">The sequence shown here is derived from an EMBL/GenBank/DDBJ whole genome shotgun (WGS) entry which is preliminary data.</text>
</comment>
<evidence type="ECO:0000256" key="6">
    <source>
        <dbReference type="ARBA" id="ARBA00023187"/>
    </source>
</evidence>
<keyword evidence="5" id="KW-0747">Spliceosome</keyword>
<dbReference type="OrthoDB" id="205794at2759"/>
<gene>
    <name evidence="8" type="ORF">LSTR_LSTR014325</name>
</gene>
<accession>A0A482XL39</accession>
<comment type="similarity">
    <text evidence="2">Belongs to the SPF27 family.</text>
</comment>
<reference evidence="8 9" key="1">
    <citation type="journal article" date="2017" name="Gigascience">
        <title>Genome sequence of the small brown planthopper, Laodelphax striatellus.</title>
        <authorList>
            <person name="Zhu J."/>
            <person name="Jiang F."/>
            <person name="Wang X."/>
            <person name="Yang P."/>
            <person name="Bao Y."/>
            <person name="Zhao W."/>
            <person name="Wang W."/>
            <person name="Lu H."/>
            <person name="Wang Q."/>
            <person name="Cui N."/>
            <person name="Li J."/>
            <person name="Chen X."/>
            <person name="Luo L."/>
            <person name="Yu J."/>
            <person name="Kang L."/>
            <person name="Cui F."/>
        </authorList>
    </citation>
    <scope>NUCLEOTIDE SEQUENCE [LARGE SCALE GENOMIC DNA]</scope>
    <source>
        <strain evidence="8">Lst14</strain>
    </source>
</reference>
<evidence type="ECO:0000256" key="1">
    <source>
        <dbReference type="ARBA" id="ARBA00004123"/>
    </source>
</evidence>
<keyword evidence="4" id="KW-0507">mRNA processing</keyword>
<dbReference type="SMR" id="A0A482XL39"/>
<dbReference type="Pfam" id="PF05700">
    <property type="entry name" value="BCAS2"/>
    <property type="match status" value="1"/>
</dbReference>
<evidence type="ECO:0000256" key="5">
    <source>
        <dbReference type="ARBA" id="ARBA00022728"/>
    </source>
</evidence>
<organism evidence="8 9">
    <name type="scientific">Laodelphax striatellus</name>
    <name type="common">Small brown planthopper</name>
    <name type="synonym">Delphax striatella</name>
    <dbReference type="NCBI Taxonomy" id="195883"/>
    <lineage>
        <taxon>Eukaryota</taxon>
        <taxon>Metazoa</taxon>
        <taxon>Ecdysozoa</taxon>
        <taxon>Arthropoda</taxon>
        <taxon>Hexapoda</taxon>
        <taxon>Insecta</taxon>
        <taxon>Pterygota</taxon>
        <taxon>Neoptera</taxon>
        <taxon>Paraneoptera</taxon>
        <taxon>Hemiptera</taxon>
        <taxon>Auchenorrhyncha</taxon>
        <taxon>Fulgoroidea</taxon>
        <taxon>Delphacidae</taxon>
        <taxon>Criomorphinae</taxon>
        <taxon>Laodelphax</taxon>
    </lineage>
</organism>
<dbReference type="STRING" id="195883.A0A482XL39"/>
<dbReference type="Proteomes" id="UP000291343">
    <property type="component" value="Unassembled WGS sequence"/>
</dbReference>
<evidence type="ECO:0000256" key="3">
    <source>
        <dbReference type="ARBA" id="ARBA00014158"/>
    </source>
</evidence>
<dbReference type="InterPro" id="IPR008409">
    <property type="entry name" value="SPF27"/>
</dbReference>
<dbReference type="GO" id="GO:0008380">
    <property type="term" value="P:RNA splicing"/>
    <property type="evidence" value="ECO:0007669"/>
    <property type="project" value="UniProtKB-KW"/>
</dbReference>
<proteinExistence type="inferred from homology"/>
<evidence type="ECO:0000313" key="8">
    <source>
        <dbReference type="EMBL" id="RZF46270.1"/>
    </source>
</evidence>
<dbReference type="GO" id="GO:0006397">
    <property type="term" value="P:mRNA processing"/>
    <property type="evidence" value="ECO:0007669"/>
    <property type="project" value="UniProtKB-KW"/>
</dbReference>